<evidence type="ECO:0000256" key="8">
    <source>
        <dbReference type="RuleBase" id="RU363032"/>
    </source>
</evidence>
<accession>A0A380FZF7</accession>
<dbReference type="GO" id="GO:0005315">
    <property type="term" value="F:phosphate transmembrane transporter activity"/>
    <property type="evidence" value="ECO:0007669"/>
    <property type="project" value="InterPro"/>
</dbReference>
<reference evidence="11 13" key="1">
    <citation type="submission" date="2018-06" db="EMBL/GenBank/DDBJ databases">
        <authorList>
            <consortium name="Pathogen Informatics"/>
            <person name="Doyle S."/>
        </authorList>
    </citation>
    <scope>NUCLEOTIDE SEQUENCE [LARGE SCALE GENOMIC DNA]</scope>
    <source>
        <strain evidence="11 13">NCTC13830</strain>
    </source>
</reference>
<comment type="function">
    <text evidence="9">Part of the binding-protein-dependent transport system for phosphate; probably responsible for the translocation of the substrate across the membrane.</text>
</comment>
<reference evidence="12 14" key="2">
    <citation type="submission" date="2019-04" db="EMBL/GenBank/DDBJ databases">
        <title>Genomic characterization of Staphylococcus petrasii strains.</title>
        <authorList>
            <person name="Vrbovska V."/>
            <person name="Kovarovic V."/>
            <person name="Maslanova I."/>
            <person name="Indrakova A."/>
            <person name="Petras P."/>
            <person name="Sedo O."/>
            <person name="Svec P."/>
            <person name="Fisarova L."/>
            <person name="Sedlacek I."/>
            <person name="Doskar J."/>
            <person name="Pantucek R."/>
        </authorList>
    </citation>
    <scope>NUCLEOTIDE SEQUENCE [LARGE SCALE GENOMIC DNA]</scope>
    <source>
        <strain evidence="12 14">P5404</strain>
    </source>
</reference>
<dbReference type="AlphaFoldDB" id="A0A380FZF7"/>
<dbReference type="GO" id="GO:0005886">
    <property type="term" value="C:plasma membrane"/>
    <property type="evidence" value="ECO:0007669"/>
    <property type="project" value="UniProtKB-SubCell"/>
</dbReference>
<evidence type="ECO:0000256" key="3">
    <source>
        <dbReference type="ARBA" id="ARBA00022596"/>
    </source>
</evidence>
<evidence type="ECO:0000256" key="2">
    <source>
        <dbReference type="ARBA" id="ARBA00022448"/>
    </source>
</evidence>
<dbReference type="Proteomes" id="UP000297598">
    <property type="component" value="Unassembled WGS sequence"/>
</dbReference>
<feature type="transmembrane region" description="Helical" evidence="8">
    <location>
        <begin position="25"/>
        <end position="49"/>
    </location>
</feature>
<dbReference type="Pfam" id="PF00528">
    <property type="entry name" value="BPD_transp_1"/>
    <property type="match status" value="1"/>
</dbReference>
<evidence type="ECO:0000256" key="5">
    <source>
        <dbReference type="ARBA" id="ARBA00022989"/>
    </source>
</evidence>
<feature type="transmembrane region" description="Helical" evidence="8">
    <location>
        <begin position="125"/>
        <end position="145"/>
    </location>
</feature>
<evidence type="ECO:0000256" key="7">
    <source>
        <dbReference type="ARBA" id="ARBA00023136"/>
    </source>
</evidence>
<feature type="transmembrane region" description="Helical" evidence="8">
    <location>
        <begin position="79"/>
        <end position="104"/>
    </location>
</feature>
<evidence type="ECO:0000256" key="4">
    <source>
        <dbReference type="ARBA" id="ARBA00022692"/>
    </source>
</evidence>
<feature type="transmembrane region" description="Helical" evidence="8">
    <location>
        <begin position="165"/>
        <end position="184"/>
    </location>
</feature>
<feature type="transmembrane region" description="Helical" evidence="8">
    <location>
        <begin position="205"/>
        <end position="226"/>
    </location>
</feature>
<keyword evidence="9" id="KW-1003">Cell membrane</keyword>
<dbReference type="GO" id="GO:0015675">
    <property type="term" value="P:nickel cation transport"/>
    <property type="evidence" value="ECO:0007669"/>
    <property type="project" value="UniProtKB-KW"/>
</dbReference>
<dbReference type="InterPro" id="IPR035906">
    <property type="entry name" value="MetI-like_sf"/>
</dbReference>
<keyword evidence="4 8" id="KW-0812">Transmembrane</keyword>
<protein>
    <recommendedName>
        <fullName evidence="9">Phosphate transport system permease protein</fullName>
    </recommendedName>
</protein>
<dbReference type="EMBL" id="SRLS01000001">
    <property type="protein sequence ID" value="TGE19531.1"/>
    <property type="molecule type" value="Genomic_DNA"/>
</dbReference>
<keyword evidence="6" id="KW-0921">Nickel transport</keyword>
<evidence type="ECO:0000259" key="10">
    <source>
        <dbReference type="PROSITE" id="PS50928"/>
    </source>
</evidence>
<evidence type="ECO:0000256" key="1">
    <source>
        <dbReference type="ARBA" id="ARBA00004141"/>
    </source>
</evidence>
<evidence type="ECO:0000313" key="14">
    <source>
        <dbReference type="Proteomes" id="UP000297598"/>
    </source>
</evidence>
<keyword evidence="6" id="KW-0406">Ion transport</keyword>
<dbReference type="PROSITE" id="PS50928">
    <property type="entry name" value="ABC_TM1"/>
    <property type="match status" value="1"/>
</dbReference>
<feature type="transmembrane region" description="Helical" evidence="8">
    <location>
        <begin position="277"/>
        <end position="300"/>
    </location>
</feature>
<dbReference type="InterPro" id="IPR011864">
    <property type="entry name" value="Phosphate_PstC"/>
</dbReference>
<name>A0A380FZF7_9STAP</name>
<dbReference type="PANTHER" id="PTHR42727:SF1">
    <property type="entry name" value="PHOSPHATE TRANSPORT SYSTEM PERMEASE"/>
    <property type="match status" value="1"/>
</dbReference>
<keyword evidence="5 8" id="KW-1133">Transmembrane helix</keyword>
<keyword evidence="2 8" id="KW-0813">Transport</keyword>
<evidence type="ECO:0000256" key="6">
    <source>
        <dbReference type="ARBA" id="ARBA00023112"/>
    </source>
</evidence>
<dbReference type="InterPro" id="IPR000515">
    <property type="entry name" value="MetI-like"/>
</dbReference>
<keyword evidence="14" id="KW-1185">Reference proteome</keyword>
<dbReference type="Proteomes" id="UP000254047">
    <property type="component" value="Unassembled WGS sequence"/>
</dbReference>
<proteinExistence type="inferred from homology"/>
<dbReference type="GO" id="GO:0006817">
    <property type="term" value="P:phosphate ion transport"/>
    <property type="evidence" value="ECO:0007669"/>
    <property type="project" value="UniProtKB-KW"/>
</dbReference>
<dbReference type="RefSeq" id="WP_103298060.1">
    <property type="nucleotide sequence ID" value="NZ_PPQT01000056.1"/>
</dbReference>
<dbReference type="CDD" id="cd06261">
    <property type="entry name" value="TM_PBP2"/>
    <property type="match status" value="1"/>
</dbReference>
<evidence type="ECO:0000313" key="13">
    <source>
        <dbReference type="Proteomes" id="UP000254047"/>
    </source>
</evidence>
<comment type="subcellular location">
    <subcellularLocation>
        <location evidence="8">Cell membrane</location>
        <topology evidence="8">Multi-pass membrane protein</topology>
    </subcellularLocation>
    <subcellularLocation>
        <location evidence="1">Membrane</location>
        <topology evidence="1">Multi-pass membrane protein</topology>
    </subcellularLocation>
</comment>
<keyword evidence="7 8" id="KW-0472">Membrane</keyword>
<dbReference type="OrthoDB" id="9785113at2"/>
<dbReference type="NCBIfam" id="TIGR02138">
    <property type="entry name" value="phosphate_pstC"/>
    <property type="match status" value="1"/>
</dbReference>
<keyword evidence="9" id="KW-0592">Phosphate transport</keyword>
<organism evidence="11 13">
    <name type="scientific">Staphylococcus petrasii</name>
    <dbReference type="NCBI Taxonomy" id="1276936"/>
    <lineage>
        <taxon>Bacteria</taxon>
        <taxon>Bacillati</taxon>
        <taxon>Bacillota</taxon>
        <taxon>Bacilli</taxon>
        <taxon>Bacillales</taxon>
        <taxon>Staphylococcaceae</taxon>
        <taxon>Staphylococcus</taxon>
    </lineage>
</organism>
<sequence>MASETNVRDMIAKNNAKKGGFSDKVVPVILGIIAAISILTTIGILFTLITETITFFTRVSITEFLFTKDWNPTGSNPKYGIWALVIGTLKITIIATIVAVPIGLGAAIYLSEYASDKARRIIKPILEILAGIPTIVFGFFALTFVTPVLRTIIPALDSFNSISPGIVVGIMIVPIITSMSEDAMASVPNKIREGAYGLGSTKFEVATKVVLPAAASGVVASIVLGISRSIGETMIVSLAAGSSPTASLSLTSSIQTMTGYIVEIATGDATFGSDVYYSIYAVGFTLFVFTLIMNLISYWVSKRFREEY</sequence>
<evidence type="ECO:0000313" key="12">
    <source>
        <dbReference type="EMBL" id="TGE19531.1"/>
    </source>
</evidence>
<dbReference type="SUPFAM" id="SSF161098">
    <property type="entry name" value="MetI-like"/>
    <property type="match status" value="1"/>
</dbReference>
<dbReference type="EMBL" id="UHDO01000001">
    <property type="protein sequence ID" value="SUM44269.1"/>
    <property type="molecule type" value="Genomic_DNA"/>
</dbReference>
<comment type="similarity">
    <text evidence="9">Belongs to the binding-protein-dependent transport system permease family. CysTW subfamily.</text>
</comment>
<evidence type="ECO:0000313" key="11">
    <source>
        <dbReference type="EMBL" id="SUM44269.1"/>
    </source>
</evidence>
<dbReference type="PANTHER" id="PTHR42727">
    <property type="entry name" value="PHOSPHATE TRANSPORT SYSTEM PERMEASE PROTEIN"/>
    <property type="match status" value="1"/>
</dbReference>
<dbReference type="Gene3D" id="1.10.3720.10">
    <property type="entry name" value="MetI-like"/>
    <property type="match status" value="1"/>
</dbReference>
<evidence type="ECO:0000256" key="9">
    <source>
        <dbReference type="RuleBase" id="RU363054"/>
    </source>
</evidence>
<gene>
    <name evidence="11" type="primary">pstC</name>
    <name evidence="12" type="ORF">BJR09_00800</name>
    <name evidence="11" type="ORF">NCTC13830_01669</name>
</gene>
<keyword evidence="3" id="KW-0533">Nickel</keyword>
<feature type="domain" description="ABC transmembrane type-1" evidence="10">
    <location>
        <begin position="85"/>
        <end position="297"/>
    </location>
</feature>